<keyword evidence="2" id="KW-0732">Signal</keyword>
<evidence type="ECO:0000313" key="3">
    <source>
        <dbReference type="EMBL" id="GBG64892.1"/>
    </source>
</evidence>
<sequence length="70" mass="6980">MAAAATAAAMPMSMATAPAISMAMAMAMPMAMAMTWPLSSLSHLGGRDQHAGSDSDYASGNNDGGEACQV</sequence>
<gene>
    <name evidence="3" type="ORF">CBR_g48358</name>
</gene>
<protein>
    <submittedName>
        <fullName evidence="3">Uncharacterized protein</fullName>
    </submittedName>
</protein>
<proteinExistence type="predicted"/>
<accession>A0A388K4A7</accession>
<dbReference type="Proteomes" id="UP000265515">
    <property type="component" value="Unassembled WGS sequence"/>
</dbReference>
<evidence type="ECO:0000256" key="2">
    <source>
        <dbReference type="SAM" id="SignalP"/>
    </source>
</evidence>
<name>A0A388K4A7_CHABU</name>
<reference evidence="3 4" key="1">
    <citation type="journal article" date="2018" name="Cell">
        <title>The Chara Genome: Secondary Complexity and Implications for Plant Terrestrialization.</title>
        <authorList>
            <person name="Nishiyama T."/>
            <person name="Sakayama H."/>
            <person name="Vries J.D."/>
            <person name="Buschmann H."/>
            <person name="Saint-Marcoux D."/>
            <person name="Ullrich K.K."/>
            <person name="Haas F.B."/>
            <person name="Vanderstraeten L."/>
            <person name="Becker D."/>
            <person name="Lang D."/>
            <person name="Vosolsobe S."/>
            <person name="Rombauts S."/>
            <person name="Wilhelmsson P.K.I."/>
            <person name="Janitza P."/>
            <person name="Kern R."/>
            <person name="Heyl A."/>
            <person name="Rumpler F."/>
            <person name="Villalobos L.I.A.C."/>
            <person name="Clay J.M."/>
            <person name="Skokan R."/>
            <person name="Toyoda A."/>
            <person name="Suzuki Y."/>
            <person name="Kagoshima H."/>
            <person name="Schijlen E."/>
            <person name="Tajeshwar N."/>
            <person name="Catarino B."/>
            <person name="Hetherington A.J."/>
            <person name="Saltykova A."/>
            <person name="Bonnot C."/>
            <person name="Breuninger H."/>
            <person name="Symeonidi A."/>
            <person name="Radhakrishnan G.V."/>
            <person name="Van Nieuwerburgh F."/>
            <person name="Deforce D."/>
            <person name="Chang C."/>
            <person name="Karol K.G."/>
            <person name="Hedrich R."/>
            <person name="Ulvskov P."/>
            <person name="Glockner G."/>
            <person name="Delwiche C.F."/>
            <person name="Petrasek J."/>
            <person name="Van de Peer Y."/>
            <person name="Friml J."/>
            <person name="Beilby M."/>
            <person name="Dolan L."/>
            <person name="Kohara Y."/>
            <person name="Sugano S."/>
            <person name="Fujiyama A."/>
            <person name="Delaux P.-M."/>
            <person name="Quint M."/>
            <person name="TheiBen G."/>
            <person name="Hagemann M."/>
            <person name="Harholt J."/>
            <person name="Dunand C."/>
            <person name="Zachgo S."/>
            <person name="Langdale J."/>
            <person name="Maumus F."/>
            <person name="Straeten D.V.D."/>
            <person name="Gould S.B."/>
            <person name="Rensing S.A."/>
        </authorList>
    </citation>
    <scope>NUCLEOTIDE SEQUENCE [LARGE SCALE GENOMIC DNA]</scope>
    <source>
        <strain evidence="3 4">S276</strain>
    </source>
</reference>
<feature type="region of interest" description="Disordered" evidence="1">
    <location>
        <begin position="43"/>
        <end position="70"/>
    </location>
</feature>
<dbReference type="EMBL" id="BFEA01000055">
    <property type="protein sequence ID" value="GBG64892.1"/>
    <property type="molecule type" value="Genomic_DNA"/>
</dbReference>
<dbReference type="Gramene" id="GBG64892">
    <property type="protein sequence ID" value="GBG64892"/>
    <property type="gene ID" value="CBR_g48358"/>
</dbReference>
<dbReference type="AlphaFoldDB" id="A0A388K4A7"/>
<organism evidence="3 4">
    <name type="scientific">Chara braunii</name>
    <name type="common">Braun's stonewort</name>
    <dbReference type="NCBI Taxonomy" id="69332"/>
    <lineage>
        <taxon>Eukaryota</taxon>
        <taxon>Viridiplantae</taxon>
        <taxon>Streptophyta</taxon>
        <taxon>Charophyceae</taxon>
        <taxon>Charales</taxon>
        <taxon>Characeae</taxon>
        <taxon>Chara</taxon>
    </lineage>
</organism>
<feature type="chain" id="PRO_5017450853" evidence="2">
    <location>
        <begin position="34"/>
        <end position="70"/>
    </location>
</feature>
<feature type="signal peptide" evidence="2">
    <location>
        <begin position="1"/>
        <end position="33"/>
    </location>
</feature>
<keyword evidence="4" id="KW-1185">Reference proteome</keyword>
<evidence type="ECO:0000313" key="4">
    <source>
        <dbReference type="Proteomes" id="UP000265515"/>
    </source>
</evidence>
<comment type="caution">
    <text evidence="3">The sequence shown here is derived from an EMBL/GenBank/DDBJ whole genome shotgun (WGS) entry which is preliminary data.</text>
</comment>
<evidence type="ECO:0000256" key="1">
    <source>
        <dbReference type="SAM" id="MobiDB-lite"/>
    </source>
</evidence>